<gene>
    <name evidence="1" type="ORF">SAMN05428964_10523</name>
</gene>
<protein>
    <submittedName>
        <fullName evidence="1">Uncharacterized protein</fullName>
    </submittedName>
</protein>
<organism evidence="1 2">
    <name type="scientific">Thalassospira xiamenensis</name>
    <dbReference type="NCBI Taxonomy" id="220697"/>
    <lineage>
        <taxon>Bacteria</taxon>
        <taxon>Pseudomonadati</taxon>
        <taxon>Pseudomonadota</taxon>
        <taxon>Alphaproteobacteria</taxon>
        <taxon>Rhodospirillales</taxon>
        <taxon>Thalassospiraceae</taxon>
        <taxon>Thalassospira</taxon>
    </lineage>
</organism>
<evidence type="ECO:0000313" key="1">
    <source>
        <dbReference type="EMBL" id="SOC25983.1"/>
    </source>
</evidence>
<evidence type="ECO:0000313" key="2">
    <source>
        <dbReference type="Proteomes" id="UP000219068"/>
    </source>
</evidence>
<proteinExistence type="predicted"/>
<dbReference type="Proteomes" id="UP000219068">
    <property type="component" value="Unassembled WGS sequence"/>
</dbReference>
<dbReference type="RefSeq" id="WP_097052604.1">
    <property type="nucleotide sequence ID" value="NZ_OBMM01000005.1"/>
</dbReference>
<name>A0A285TRD6_9PROT</name>
<accession>A0A285TRD6</accession>
<reference evidence="1 2" key="1">
    <citation type="submission" date="2017-08" db="EMBL/GenBank/DDBJ databases">
        <authorList>
            <person name="de Groot N.N."/>
        </authorList>
    </citation>
    <scope>NUCLEOTIDE SEQUENCE [LARGE SCALE GENOMIC DNA]</scope>
    <source>
        <strain evidence="1 2">USBA 78</strain>
    </source>
</reference>
<dbReference type="EMBL" id="OBMM01000005">
    <property type="protein sequence ID" value="SOC25983.1"/>
    <property type="molecule type" value="Genomic_DNA"/>
</dbReference>
<dbReference type="AlphaFoldDB" id="A0A285TRD6"/>
<sequence>MPDQELSVTDKIRKLNDNQMNGLIEHLESVADECVQIVAELWTSGAMGPSLSLAVKAAVLDTHFQEKAGSAIAALSEKAVGHPVDASDAQRRASTEKCLARLPDGHARKSAQEPEMFIQIDNVRLRHELQRATDRLIAGCALLWQNGEPEMAVRLETALSTLVPCVQDDVTLFVNASVNQPRPSPSPKM</sequence>